<keyword evidence="3 6" id="KW-0819">tRNA processing</keyword>
<dbReference type="SUPFAM" id="SSF160350">
    <property type="entry name" value="Rnp2-like"/>
    <property type="match status" value="1"/>
</dbReference>
<dbReference type="GO" id="GO:0005730">
    <property type="term" value="C:nucleolus"/>
    <property type="evidence" value="ECO:0007669"/>
    <property type="project" value="UniProtKB-SubCell"/>
</dbReference>
<dbReference type="AlphaFoldDB" id="A0A834J2S0"/>
<comment type="similarity">
    <text evidence="1 6">Belongs to the eukaryotic/archaeal RNase P protein component 2 family.</text>
</comment>
<protein>
    <recommendedName>
        <fullName evidence="5 6">Ribonuclease P/MRP protein subunit POP5</fullName>
    </recommendedName>
</protein>
<dbReference type="GO" id="GO:0001682">
    <property type="term" value="P:tRNA 5'-leader removal"/>
    <property type="evidence" value="ECO:0007669"/>
    <property type="project" value="InterPro"/>
</dbReference>
<comment type="function">
    <text evidence="6">Component of ribonuclease P, a protein complex that generates mature tRNA molecules by cleaving their 5'-ends.</text>
</comment>
<dbReference type="InterPro" id="IPR038085">
    <property type="entry name" value="Rnp2-like_sf"/>
</dbReference>
<gene>
    <name evidence="7" type="ORF">HZH68_015873</name>
</gene>
<dbReference type="EMBL" id="JACSDZ010000022">
    <property type="protein sequence ID" value="KAF7380998.1"/>
    <property type="molecule type" value="Genomic_DNA"/>
</dbReference>
<keyword evidence="2" id="KW-0698">rRNA processing</keyword>
<comment type="caution">
    <text evidence="7">The sequence shown here is derived from an EMBL/GenBank/DDBJ whole genome shotgun (WGS) entry which is preliminary data.</text>
</comment>
<evidence type="ECO:0000313" key="7">
    <source>
        <dbReference type="EMBL" id="KAF7380998.1"/>
    </source>
</evidence>
<dbReference type="Proteomes" id="UP000617340">
    <property type="component" value="Unassembled WGS sequence"/>
</dbReference>
<comment type="subcellular location">
    <subcellularLocation>
        <location evidence="6">Nucleus</location>
        <location evidence="6">Nucleolus</location>
    </subcellularLocation>
</comment>
<dbReference type="Pfam" id="PF01900">
    <property type="entry name" value="RNase_P_Rpp14"/>
    <property type="match status" value="1"/>
</dbReference>
<evidence type="ECO:0000256" key="5">
    <source>
        <dbReference type="ARBA" id="ARBA00044198"/>
    </source>
</evidence>
<dbReference type="GO" id="GO:0006364">
    <property type="term" value="P:rRNA processing"/>
    <property type="evidence" value="ECO:0007669"/>
    <property type="project" value="UniProtKB-KW"/>
</dbReference>
<dbReference type="GO" id="GO:0033204">
    <property type="term" value="F:ribonuclease P RNA binding"/>
    <property type="evidence" value="ECO:0007669"/>
    <property type="project" value="InterPro"/>
</dbReference>
<evidence type="ECO:0000256" key="6">
    <source>
        <dbReference type="PIRNR" id="PIRNR023803"/>
    </source>
</evidence>
<accession>A0A834J2S0</accession>
<evidence type="ECO:0000256" key="3">
    <source>
        <dbReference type="ARBA" id="ARBA00022694"/>
    </source>
</evidence>
<dbReference type="InterPro" id="IPR002759">
    <property type="entry name" value="Pop5/Rpp14/Rnp2-like"/>
</dbReference>
<dbReference type="PANTHER" id="PTHR48414">
    <property type="entry name" value="POP5 HOMOLOG, RIBONUCLEASE P_MRP SUBUNIT"/>
    <property type="match status" value="1"/>
</dbReference>
<dbReference type="PANTHER" id="PTHR48414:SF1">
    <property type="entry name" value="POP5 HOMOLOG, RIBONUCLEASE P_MRP SUBUNIT"/>
    <property type="match status" value="1"/>
</dbReference>
<dbReference type="PIRSF" id="PIRSF023803">
    <property type="entry name" value="Ribonuclease_P_prd"/>
    <property type="match status" value="1"/>
</dbReference>
<dbReference type="Gene3D" id="3.30.70.3250">
    <property type="entry name" value="Ribonuclease P, Pop5 subunit"/>
    <property type="match status" value="1"/>
</dbReference>
<keyword evidence="8" id="KW-1185">Reference proteome</keyword>
<evidence type="ECO:0000256" key="1">
    <source>
        <dbReference type="ARBA" id="ARBA00010800"/>
    </source>
</evidence>
<evidence type="ECO:0000313" key="8">
    <source>
        <dbReference type="Proteomes" id="UP000617340"/>
    </source>
</evidence>
<reference evidence="7" key="1">
    <citation type="journal article" date="2020" name="G3 (Bethesda)">
        <title>High-Quality Assemblies for Three Invasive Social Wasps from the &lt;i&gt;Vespula&lt;/i&gt; Genus.</title>
        <authorList>
            <person name="Harrop T.W.R."/>
            <person name="Guhlin J."/>
            <person name="McLaughlin G.M."/>
            <person name="Permina E."/>
            <person name="Stockwell P."/>
            <person name="Gilligan J."/>
            <person name="Le Lec M.F."/>
            <person name="Gruber M.A.M."/>
            <person name="Quinn O."/>
            <person name="Lovegrove M."/>
            <person name="Duncan E.J."/>
            <person name="Remnant E.J."/>
            <person name="Van Eeckhoven J."/>
            <person name="Graham B."/>
            <person name="Knapp R.A."/>
            <person name="Langford K.W."/>
            <person name="Kronenberg Z."/>
            <person name="Press M.O."/>
            <person name="Eacker S.M."/>
            <person name="Wilson-Rankin E.E."/>
            <person name="Purcell J."/>
            <person name="Lester P.J."/>
            <person name="Dearden P.K."/>
        </authorList>
    </citation>
    <scope>NUCLEOTIDE SEQUENCE</scope>
    <source>
        <strain evidence="7">Linc-1</strain>
    </source>
</reference>
<name>A0A834J2S0_VESGE</name>
<evidence type="ECO:0000256" key="4">
    <source>
        <dbReference type="ARBA" id="ARBA00023242"/>
    </source>
</evidence>
<sequence>MVRFKNRYITIEIVPKIENNKVLTLRTAALQNAIQAKVQQLYGDFGSAAIKVGFQAKYCNAQTKIALIKSRHGPHKFILNCIPLLSDIDGRAVTVNILYVGATIKHCFIFIRTYQQKKLEKMWDTFRNDNERREMQKALMQLTTSMKNNKQFRTSVSGYDIFKVHKTLCS</sequence>
<proteinExistence type="inferred from homology"/>
<organism evidence="7 8">
    <name type="scientific">Vespula germanica</name>
    <name type="common">German yellow jacket</name>
    <name type="synonym">Paravespula germanica</name>
    <dbReference type="NCBI Taxonomy" id="30212"/>
    <lineage>
        <taxon>Eukaryota</taxon>
        <taxon>Metazoa</taxon>
        <taxon>Ecdysozoa</taxon>
        <taxon>Arthropoda</taxon>
        <taxon>Hexapoda</taxon>
        <taxon>Insecta</taxon>
        <taxon>Pterygota</taxon>
        <taxon>Neoptera</taxon>
        <taxon>Endopterygota</taxon>
        <taxon>Hymenoptera</taxon>
        <taxon>Apocrita</taxon>
        <taxon>Aculeata</taxon>
        <taxon>Vespoidea</taxon>
        <taxon>Vespidae</taxon>
        <taxon>Vespinae</taxon>
        <taxon>Vespula</taxon>
    </lineage>
</organism>
<evidence type="ECO:0000256" key="2">
    <source>
        <dbReference type="ARBA" id="ARBA00022552"/>
    </source>
</evidence>
<keyword evidence="4 6" id="KW-0539">Nucleus</keyword>
<dbReference type="GO" id="GO:0030677">
    <property type="term" value="C:ribonuclease P complex"/>
    <property type="evidence" value="ECO:0007669"/>
    <property type="project" value="InterPro"/>
</dbReference>
<dbReference type="InterPro" id="IPR016819">
    <property type="entry name" value="RNase_P/MRP_POP5"/>
</dbReference>